<gene>
    <name evidence="5" type="ORF">CU100_21680</name>
</gene>
<evidence type="ECO:0000313" key="5">
    <source>
        <dbReference type="EMBL" id="PSH55290.1"/>
    </source>
</evidence>
<dbReference type="InterPro" id="IPR011711">
    <property type="entry name" value="GntR_C"/>
</dbReference>
<name>A0A2P7AM54_9HYPH</name>
<comment type="caution">
    <text evidence="5">The sequence shown here is derived from an EMBL/GenBank/DDBJ whole genome shotgun (WGS) entry which is preliminary data.</text>
</comment>
<dbReference type="Pfam" id="PF07729">
    <property type="entry name" value="FCD"/>
    <property type="match status" value="1"/>
</dbReference>
<dbReference type="SMART" id="SM00895">
    <property type="entry name" value="FCD"/>
    <property type="match status" value="1"/>
</dbReference>
<reference evidence="6" key="1">
    <citation type="submission" date="2017-11" db="EMBL/GenBank/DDBJ databases">
        <authorList>
            <person name="Kuznetsova I."/>
            <person name="Sazanova A."/>
            <person name="Chirak E."/>
            <person name="Safronova V."/>
            <person name="Willems A."/>
        </authorList>
    </citation>
    <scope>NUCLEOTIDE SEQUENCE [LARGE SCALE GENOMIC DNA]</scope>
    <source>
        <strain evidence="6">PEPV15</strain>
    </source>
</reference>
<feature type="domain" description="HTH gntR-type" evidence="4">
    <location>
        <begin position="43"/>
        <end position="111"/>
    </location>
</feature>
<dbReference type="GO" id="GO:0003700">
    <property type="term" value="F:DNA-binding transcription factor activity"/>
    <property type="evidence" value="ECO:0007669"/>
    <property type="project" value="InterPro"/>
</dbReference>
<dbReference type="PANTHER" id="PTHR43537">
    <property type="entry name" value="TRANSCRIPTIONAL REGULATOR, GNTR FAMILY"/>
    <property type="match status" value="1"/>
</dbReference>
<keyword evidence="6" id="KW-1185">Reference proteome</keyword>
<dbReference type="Pfam" id="PF00392">
    <property type="entry name" value="GntR"/>
    <property type="match status" value="1"/>
</dbReference>
<dbReference type="PANTHER" id="PTHR43537:SF44">
    <property type="entry name" value="GNTR FAMILY REGULATORY PROTEIN"/>
    <property type="match status" value="1"/>
</dbReference>
<evidence type="ECO:0000313" key="6">
    <source>
        <dbReference type="Proteomes" id="UP000241158"/>
    </source>
</evidence>
<dbReference type="OrthoDB" id="9028214at2"/>
<proteinExistence type="predicted"/>
<dbReference type="AlphaFoldDB" id="A0A2P7AM54"/>
<dbReference type="Proteomes" id="UP000241158">
    <property type="component" value="Unassembled WGS sequence"/>
</dbReference>
<sequence length="279" mass="30318">MPFAQSAAAFSGLFPYQRKQLAGKHLAGNQLINYDFRTAGQARTHHGHVMRDLGLKIISGAYAENTILPGDAELLERFGVSRTVLREALKTLAAKGLIQPKAKIGTRVLERAHWNLFDPDILVWHFEAGASAHFLSSIVEMRLALEPEAAGLAALRRSQAQLDDLFHWVEKMGNARESAADFVYNDLQFHIGIAEASGNPFMRSISALIEVALVTTFTISSPIPNSESHVRSVARHAAIAEAIKAGDVDAAKQAMRVVIEEGAERVLTAGQTAAKAFNV</sequence>
<dbReference type="Gene3D" id="1.10.10.10">
    <property type="entry name" value="Winged helix-like DNA-binding domain superfamily/Winged helix DNA-binding domain"/>
    <property type="match status" value="1"/>
</dbReference>
<evidence type="ECO:0000259" key="4">
    <source>
        <dbReference type="PROSITE" id="PS50949"/>
    </source>
</evidence>
<dbReference type="CDD" id="cd07377">
    <property type="entry name" value="WHTH_GntR"/>
    <property type="match status" value="1"/>
</dbReference>
<dbReference type="GO" id="GO:0003677">
    <property type="term" value="F:DNA binding"/>
    <property type="evidence" value="ECO:0007669"/>
    <property type="project" value="UniProtKB-KW"/>
</dbReference>
<dbReference type="InterPro" id="IPR008920">
    <property type="entry name" value="TF_FadR/GntR_C"/>
</dbReference>
<dbReference type="SUPFAM" id="SSF48008">
    <property type="entry name" value="GntR ligand-binding domain-like"/>
    <property type="match status" value="1"/>
</dbReference>
<keyword evidence="1" id="KW-0805">Transcription regulation</keyword>
<evidence type="ECO:0000256" key="1">
    <source>
        <dbReference type="ARBA" id="ARBA00023015"/>
    </source>
</evidence>
<keyword evidence="3" id="KW-0804">Transcription</keyword>
<dbReference type="InterPro" id="IPR000524">
    <property type="entry name" value="Tscrpt_reg_HTH_GntR"/>
</dbReference>
<organism evidence="5 6">
    <name type="scientific">Phyllobacterium endophyticum</name>
    <dbReference type="NCBI Taxonomy" id="1149773"/>
    <lineage>
        <taxon>Bacteria</taxon>
        <taxon>Pseudomonadati</taxon>
        <taxon>Pseudomonadota</taxon>
        <taxon>Alphaproteobacteria</taxon>
        <taxon>Hyphomicrobiales</taxon>
        <taxon>Phyllobacteriaceae</taxon>
        <taxon>Phyllobacterium</taxon>
    </lineage>
</organism>
<evidence type="ECO:0000256" key="2">
    <source>
        <dbReference type="ARBA" id="ARBA00023125"/>
    </source>
</evidence>
<accession>A0A2P7AM54</accession>
<dbReference type="SUPFAM" id="SSF46785">
    <property type="entry name" value="Winged helix' DNA-binding domain"/>
    <property type="match status" value="1"/>
</dbReference>
<dbReference type="PRINTS" id="PR00035">
    <property type="entry name" value="HTHGNTR"/>
</dbReference>
<dbReference type="EMBL" id="PGGN01000005">
    <property type="protein sequence ID" value="PSH55290.1"/>
    <property type="molecule type" value="Genomic_DNA"/>
</dbReference>
<keyword evidence="2" id="KW-0238">DNA-binding</keyword>
<evidence type="ECO:0000256" key="3">
    <source>
        <dbReference type="ARBA" id="ARBA00023163"/>
    </source>
</evidence>
<dbReference type="PROSITE" id="PS50949">
    <property type="entry name" value="HTH_GNTR"/>
    <property type="match status" value="1"/>
</dbReference>
<dbReference type="Gene3D" id="1.20.120.530">
    <property type="entry name" value="GntR ligand-binding domain-like"/>
    <property type="match status" value="1"/>
</dbReference>
<dbReference type="InterPro" id="IPR036388">
    <property type="entry name" value="WH-like_DNA-bd_sf"/>
</dbReference>
<protein>
    <submittedName>
        <fullName evidence="5">FadR family transcriptional regulator</fullName>
    </submittedName>
</protein>
<dbReference type="SMART" id="SM00345">
    <property type="entry name" value="HTH_GNTR"/>
    <property type="match status" value="1"/>
</dbReference>
<dbReference type="InterPro" id="IPR036390">
    <property type="entry name" value="WH_DNA-bd_sf"/>
</dbReference>